<sequence length="248" mass="28428">MYYAPRADQLSLLDVVTLDSQLTRLRREDSQHPLRSEISELMNMIAAVGREILDVEHNTIQIQQALEEASARSEELRVVVVDKESRLNAGIGMDSRQLLTLQSEIDTNRQQLAQREETEFDYLQQLEDAENTRADALGRREFLNKSLVEKRSQLEEEVVLIQRDITDLELRRDSIYRPLANELKQAYERAQHSGGLTVIALRPDGTTSGGVALSPIEIAQIRQAEPDQFHISEDYDCIIIRDRDFPLE</sequence>
<evidence type="ECO:0000313" key="3">
    <source>
        <dbReference type="EMBL" id="SDU81464.1"/>
    </source>
</evidence>
<name>A0A1H2LKX9_9ACTO</name>
<keyword evidence="4" id="KW-1185">Reference proteome</keyword>
<dbReference type="RefSeq" id="WP_091281796.1">
    <property type="nucleotide sequence ID" value="NZ_JABAPH010000001.1"/>
</dbReference>
<evidence type="ECO:0000256" key="1">
    <source>
        <dbReference type="SAM" id="Coils"/>
    </source>
</evidence>
<evidence type="ECO:0000313" key="4">
    <source>
        <dbReference type="Proteomes" id="UP000214355"/>
    </source>
</evidence>
<protein>
    <recommendedName>
        <fullName evidence="2">CT398-like coiled coil hairpin domain-containing protein</fullName>
    </recommendedName>
</protein>
<dbReference type="AlphaFoldDB" id="A0A1H2LKX9"/>
<dbReference type="Gene3D" id="1.10.287.1490">
    <property type="match status" value="1"/>
</dbReference>
<dbReference type="GeneID" id="65345252"/>
<accession>A0A1H2LKX9</accession>
<dbReference type="STRING" id="131112.SAMN04489737_1525"/>
<dbReference type="Pfam" id="PF24481">
    <property type="entry name" value="CT398_CC"/>
    <property type="match status" value="1"/>
</dbReference>
<dbReference type="InterPro" id="IPR056003">
    <property type="entry name" value="CT398_CC_hairpin"/>
</dbReference>
<feature type="coiled-coil region" evidence="1">
    <location>
        <begin position="126"/>
        <end position="171"/>
    </location>
</feature>
<keyword evidence="1" id="KW-0175">Coiled coil</keyword>
<dbReference type="Proteomes" id="UP000214355">
    <property type="component" value="Chromosome I"/>
</dbReference>
<feature type="domain" description="CT398-like coiled coil hairpin" evidence="2">
    <location>
        <begin position="17"/>
        <end position="194"/>
    </location>
</feature>
<evidence type="ECO:0000259" key="2">
    <source>
        <dbReference type="Pfam" id="PF24481"/>
    </source>
</evidence>
<dbReference type="OrthoDB" id="3268328at2"/>
<dbReference type="EMBL" id="LT629804">
    <property type="protein sequence ID" value="SDU81464.1"/>
    <property type="molecule type" value="Genomic_DNA"/>
</dbReference>
<organism evidence="3 4">
    <name type="scientific">Arcanobacterium phocae</name>
    <dbReference type="NCBI Taxonomy" id="131112"/>
    <lineage>
        <taxon>Bacteria</taxon>
        <taxon>Bacillati</taxon>
        <taxon>Actinomycetota</taxon>
        <taxon>Actinomycetes</taxon>
        <taxon>Actinomycetales</taxon>
        <taxon>Actinomycetaceae</taxon>
        <taxon>Arcanobacterium</taxon>
    </lineage>
</organism>
<reference evidence="4" key="1">
    <citation type="submission" date="2016-10" db="EMBL/GenBank/DDBJ databases">
        <authorList>
            <person name="Varghese N."/>
            <person name="Submissions S."/>
        </authorList>
    </citation>
    <scope>NUCLEOTIDE SEQUENCE [LARGE SCALE GENOMIC DNA]</scope>
    <source>
        <strain evidence="4">DSM 10002</strain>
    </source>
</reference>
<proteinExistence type="predicted"/>
<gene>
    <name evidence="3" type="ORF">SAMN04489737_1525</name>
</gene>